<dbReference type="Proteomes" id="UP000826271">
    <property type="component" value="Unassembled WGS sequence"/>
</dbReference>
<dbReference type="EMBL" id="WHWC01000005">
    <property type="protein sequence ID" value="KAG8382489.1"/>
    <property type="molecule type" value="Genomic_DNA"/>
</dbReference>
<keyword evidence="1" id="KW-0732">Signal</keyword>
<organism evidence="2 3">
    <name type="scientific">Buddleja alternifolia</name>
    <dbReference type="NCBI Taxonomy" id="168488"/>
    <lineage>
        <taxon>Eukaryota</taxon>
        <taxon>Viridiplantae</taxon>
        <taxon>Streptophyta</taxon>
        <taxon>Embryophyta</taxon>
        <taxon>Tracheophyta</taxon>
        <taxon>Spermatophyta</taxon>
        <taxon>Magnoliopsida</taxon>
        <taxon>eudicotyledons</taxon>
        <taxon>Gunneridae</taxon>
        <taxon>Pentapetalae</taxon>
        <taxon>asterids</taxon>
        <taxon>lamiids</taxon>
        <taxon>Lamiales</taxon>
        <taxon>Scrophulariaceae</taxon>
        <taxon>Buddlejeae</taxon>
        <taxon>Buddleja</taxon>
    </lineage>
</organism>
<comment type="caution">
    <text evidence="2">The sequence shown here is derived from an EMBL/GenBank/DDBJ whole genome shotgun (WGS) entry which is preliminary data.</text>
</comment>
<reference evidence="2" key="1">
    <citation type="submission" date="2019-10" db="EMBL/GenBank/DDBJ databases">
        <authorList>
            <person name="Zhang R."/>
            <person name="Pan Y."/>
            <person name="Wang J."/>
            <person name="Ma R."/>
            <person name="Yu S."/>
        </authorList>
    </citation>
    <scope>NUCLEOTIDE SEQUENCE</scope>
    <source>
        <strain evidence="2">LA-IB0</strain>
        <tissue evidence="2">Leaf</tissue>
    </source>
</reference>
<sequence length="197" mass="21866">MALVLPFFLLHPRSASTISSLLASASVVAPPPASVFLLPRTRKQWRTLLIELEDFRLIMKLQFGAEISASVVTLALYKAIYVNLKLSVITTYSFYTSLLNNSTVCHISCTNTLLLSGLMEPFTFVTKIEKELKEGSCYLGMDTKGRLVAGSHNRIEFVLINADEIGRALLMGRGWKDNMDIVNGRFGAMEAFVILMP</sequence>
<evidence type="ECO:0000313" key="3">
    <source>
        <dbReference type="Proteomes" id="UP000826271"/>
    </source>
</evidence>
<name>A0AAV6XQE2_9LAMI</name>
<accession>A0AAV6XQE2</accession>
<evidence type="ECO:0000256" key="1">
    <source>
        <dbReference type="SAM" id="SignalP"/>
    </source>
</evidence>
<proteinExistence type="predicted"/>
<keyword evidence="3" id="KW-1185">Reference proteome</keyword>
<gene>
    <name evidence="2" type="ORF">BUALT_Bualt05G0082600</name>
</gene>
<evidence type="ECO:0000313" key="2">
    <source>
        <dbReference type="EMBL" id="KAG8382489.1"/>
    </source>
</evidence>
<feature type="chain" id="PRO_5043753530" evidence="1">
    <location>
        <begin position="18"/>
        <end position="197"/>
    </location>
</feature>
<dbReference type="AlphaFoldDB" id="A0AAV6XQE2"/>
<feature type="signal peptide" evidence="1">
    <location>
        <begin position="1"/>
        <end position="17"/>
    </location>
</feature>
<protein>
    <submittedName>
        <fullName evidence="2">Uncharacterized protein</fullName>
    </submittedName>
</protein>